<reference evidence="2" key="2">
    <citation type="submission" date="2020-10" db="EMBL/GenBank/DDBJ databases">
        <authorList>
            <person name="Scholz U."/>
            <person name="Mascher M."/>
            <person name="Fiebig A."/>
        </authorList>
    </citation>
    <scope>NUCLEOTIDE SEQUENCE [LARGE SCALE GENOMIC DNA]</scope>
    <source>
        <strain evidence="2">cv. Morex</strain>
    </source>
</reference>
<dbReference type="OrthoDB" id="10428189at2759"/>
<dbReference type="Proteomes" id="UP000011116">
    <property type="component" value="Chromosome 3H"/>
</dbReference>
<dbReference type="EnsemblPlants" id="HORVU.MOREX.r3.3HG0223760.1">
    <property type="protein sequence ID" value="HORVU.MOREX.r3.3HG0223760.1"/>
    <property type="gene ID" value="HORVU.MOREX.r3.3HG0223760"/>
</dbReference>
<dbReference type="RefSeq" id="XP_044974470.1">
    <property type="nucleotide sequence ID" value="XM_045118535.1"/>
</dbReference>
<protein>
    <submittedName>
        <fullName evidence="2">Uncharacterized protein</fullName>
    </submittedName>
</protein>
<reference evidence="2" key="3">
    <citation type="submission" date="2022-01" db="UniProtKB">
        <authorList>
            <consortium name="EnsemblPlants"/>
        </authorList>
    </citation>
    <scope>IDENTIFICATION</scope>
    <source>
        <strain evidence="2">subsp. vulgare</strain>
    </source>
</reference>
<feature type="region of interest" description="Disordered" evidence="1">
    <location>
        <begin position="205"/>
        <end position="243"/>
    </location>
</feature>
<dbReference type="GeneID" id="123442481"/>
<gene>
    <name evidence="2" type="primary">LOC123442481</name>
</gene>
<evidence type="ECO:0000313" key="2">
    <source>
        <dbReference type="EnsemblPlants" id="HORVU.MOREX.r3.3HG0223760.1"/>
    </source>
</evidence>
<organism evidence="2 3">
    <name type="scientific">Hordeum vulgare subsp. vulgare</name>
    <name type="common">Domesticated barley</name>
    <dbReference type="NCBI Taxonomy" id="112509"/>
    <lineage>
        <taxon>Eukaryota</taxon>
        <taxon>Viridiplantae</taxon>
        <taxon>Streptophyta</taxon>
        <taxon>Embryophyta</taxon>
        <taxon>Tracheophyta</taxon>
        <taxon>Spermatophyta</taxon>
        <taxon>Magnoliopsida</taxon>
        <taxon>Liliopsida</taxon>
        <taxon>Poales</taxon>
        <taxon>Poaceae</taxon>
        <taxon>BOP clade</taxon>
        <taxon>Pooideae</taxon>
        <taxon>Triticodae</taxon>
        <taxon>Triticeae</taxon>
        <taxon>Hordeinae</taxon>
        <taxon>Hordeum</taxon>
    </lineage>
</organism>
<dbReference type="Gramene" id="HORVU.MOREX.r3.3HG0223760.1">
    <property type="protein sequence ID" value="HORVU.MOREX.r3.3HG0223760.1"/>
    <property type="gene ID" value="HORVU.MOREX.r3.3HG0223760"/>
</dbReference>
<proteinExistence type="predicted"/>
<dbReference type="KEGG" id="hvg:123442481"/>
<feature type="compositionally biased region" description="Low complexity" evidence="1">
    <location>
        <begin position="145"/>
        <end position="164"/>
    </location>
</feature>
<evidence type="ECO:0000256" key="1">
    <source>
        <dbReference type="SAM" id="MobiDB-lite"/>
    </source>
</evidence>
<accession>A0A8I6WW16</accession>
<reference evidence="3" key="1">
    <citation type="journal article" date="2012" name="Nature">
        <title>A physical, genetic and functional sequence assembly of the barley genome.</title>
        <authorList>
            <consortium name="The International Barley Genome Sequencing Consortium"/>
            <person name="Mayer K.F."/>
            <person name="Waugh R."/>
            <person name="Brown J.W."/>
            <person name="Schulman A."/>
            <person name="Langridge P."/>
            <person name="Platzer M."/>
            <person name="Fincher G.B."/>
            <person name="Muehlbauer G.J."/>
            <person name="Sato K."/>
            <person name="Close T.J."/>
            <person name="Wise R.P."/>
            <person name="Stein N."/>
        </authorList>
    </citation>
    <scope>NUCLEOTIDE SEQUENCE [LARGE SCALE GENOMIC DNA]</scope>
    <source>
        <strain evidence="3">cv. Morex</strain>
    </source>
</reference>
<feature type="compositionally biased region" description="Basic and acidic residues" evidence="1">
    <location>
        <begin position="208"/>
        <end position="222"/>
    </location>
</feature>
<dbReference type="Gramene" id="HORVU.MOREX.r2.3HG0185790.1">
    <property type="protein sequence ID" value="HORVU.MOREX.r2.3HG0185790.1"/>
    <property type="gene ID" value="HORVU.MOREX.r2.3HG0185790"/>
</dbReference>
<dbReference type="AlphaFoldDB" id="A0A8I6WW16"/>
<name>A0A8I6WW16_HORVV</name>
<evidence type="ECO:0000313" key="3">
    <source>
        <dbReference type="Proteomes" id="UP000011116"/>
    </source>
</evidence>
<keyword evidence="3" id="KW-1185">Reference proteome</keyword>
<sequence length="243" mass="26486">MTLVDFIDLSDDNIIDLTNDEATVQEDQNATQDRQTLLDRRRMFLLAGERSQDVQDVFVAATEPTEEAAESGQALEATTSSLITEETPFVAASEGRQDVQSMFVAASEGRQEAAESGSALEATPLCFLKETTLLHPAKSPNCHRSPTSVPFPSPTSTTPKTQTSEGGDAKSVIVKRKYCKRKYHTDTPRRSPRLIQICECCTSPVKEPTADHERSRMLRPAEESAASTDKAGPAKPLSTDIAN</sequence>
<feature type="region of interest" description="Disordered" evidence="1">
    <location>
        <begin position="137"/>
        <end position="169"/>
    </location>
</feature>